<sequence>MANVYKRGKTWTVRITKREKKMVKQKDGSYKLESVLVQPSKGGFKTKAEATKYGIEWEAKQIAGANLSINPTFAAYFKEYYETYKQPKVKSSTLKRYETHEKYIKDYFQETKIKDITKSDYQKFINWFSKDHAIGTVKKLHTQIKDCISFAVDDGVVYKDFTNHASLSGNNKKVKPIEWLNLNEMEKLSKHISYVRQPRYTSAYLILTALYTGARLGELSALTWSDVDFKNKTISISKSWNQDRRELSTPKTKSSIRTIAVNDFVLDLIKELKVNDSEKIFATKRTGFPPTSQAINQALRRYLIDIGIDRPSFHFHSLRHTHASYLLASGIDVQTVSRRLGHANATITLKVYAHMIDEFKHQEQEQVLQTLSKIAE</sequence>
<dbReference type="AlphaFoldDB" id="A0A0R1U1F0"/>
<dbReference type="GO" id="GO:0006310">
    <property type="term" value="P:DNA recombination"/>
    <property type="evidence" value="ECO:0007669"/>
    <property type="project" value="UniProtKB-KW"/>
</dbReference>
<dbReference type="GO" id="GO:0015074">
    <property type="term" value="P:DNA integration"/>
    <property type="evidence" value="ECO:0007669"/>
    <property type="project" value="UniProtKB-KW"/>
</dbReference>
<dbReference type="PANTHER" id="PTHR30349:SF64">
    <property type="entry name" value="PROPHAGE INTEGRASE INTD-RELATED"/>
    <property type="match status" value="1"/>
</dbReference>
<dbReference type="EMBL" id="AZFM01000073">
    <property type="protein sequence ID" value="KRL87233.1"/>
    <property type="molecule type" value="Genomic_DNA"/>
</dbReference>
<dbReference type="GO" id="GO:0003677">
    <property type="term" value="F:DNA binding"/>
    <property type="evidence" value="ECO:0007669"/>
    <property type="project" value="UniProtKB-UniRule"/>
</dbReference>
<keyword evidence="2" id="KW-0229">DNA integration</keyword>
<organism evidence="8 9">
    <name type="scientific">Lactobacillus kalixensis DSM 16043</name>
    <dbReference type="NCBI Taxonomy" id="1423763"/>
    <lineage>
        <taxon>Bacteria</taxon>
        <taxon>Bacillati</taxon>
        <taxon>Bacillota</taxon>
        <taxon>Bacilli</taxon>
        <taxon>Lactobacillales</taxon>
        <taxon>Lactobacillaceae</taxon>
        <taxon>Lactobacillus</taxon>
    </lineage>
</organism>
<dbReference type="Gene3D" id="1.10.443.10">
    <property type="entry name" value="Intergrase catalytic core"/>
    <property type="match status" value="1"/>
</dbReference>
<dbReference type="InterPro" id="IPR002104">
    <property type="entry name" value="Integrase_catalytic"/>
</dbReference>
<evidence type="ECO:0000256" key="1">
    <source>
        <dbReference type="ARBA" id="ARBA00008857"/>
    </source>
</evidence>
<gene>
    <name evidence="8" type="ORF">FC46_GL001816</name>
</gene>
<dbReference type="InterPro" id="IPR010998">
    <property type="entry name" value="Integrase_recombinase_N"/>
</dbReference>
<evidence type="ECO:0000259" key="7">
    <source>
        <dbReference type="PROSITE" id="PS51900"/>
    </source>
</evidence>
<dbReference type="PROSITE" id="PS51898">
    <property type="entry name" value="TYR_RECOMBINASE"/>
    <property type="match status" value="1"/>
</dbReference>
<dbReference type="Pfam" id="PF14659">
    <property type="entry name" value="Phage_int_SAM_3"/>
    <property type="match status" value="1"/>
</dbReference>
<evidence type="ECO:0000256" key="4">
    <source>
        <dbReference type="ARBA" id="ARBA00023172"/>
    </source>
</evidence>
<dbReference type="InterPro" id="IPR011010">
    <property type="entry name" value="DNA_brk_join_enz"/>
</dbReference>
<dbReference type="Gene3D" id="1.10.150.130">
    <property type="match status" value="1"/>
</dbReference>
<feature type="domain" description="Tyr recombinase" evidence="6">
    <location>
        <begin position="175"/>
        <end position="367"/>
    </location>
</feature>
<dbReference type="PATRIC" id="fig|1423763.3.peg.1852"/>
<dbReference type="STRING" id="1423763.FC46_GL001816"/>
<evidence type="ECO:0000256" key="2">
    <source>
        <dbReference type="ARBA" id="ARBA00022908"/>
    </source>
</evidence>
<keyword evidence="4" id="KW-0233">DNA recombination</keyword>
<keyword evidence="9" id="KW-1185">Reference proteome</keyword>
<dbReference type="InterPro" id="IPR050090">
    <property type="entry name" value="Tyrosine_recombinase_XerCD"/>
</dbReference>
<protein>
    <submittedName>
        <fullName evidence="8">Integrase</fullName>
    </submittedName>
</protein>
<reference evidence="8 9" key="1">
    <citation type="journal article" date="2015" name="Genome Announc.">
        <title>Expanding the biotechnology potential of lactobacilli through comparative genomics of 213 strains and associated genera.</title>
        <authorList>
            <person name="Sun Z."/>
            <person name="Harris H.M."/>
            <person name="McCann A."/>
            <person name="Guo C."/>
            <person name="Argimon S."/>
            <person name="Zhang W."/>
            <person name="Yang X."/>
            <person name="Jeffery I.B."/>
            <person name="Cooney J.C."/>
            <person name="Kagawa T.F."/>
            <person name="Liu W."/>
            <person name="Song Y."/>
            <person name="Salvetti E."/>
            <person name="Wrobel A."/>
            <person name="Rasinkangas P."/>
            <person name="Parkhill J."/>
            <person name="Rea M.C."/>
            <person name="O'Sullivan O."/>
            <person name="Ritari J."/>
            <person name="Douillard F.P."/>
            <person name="Paul Ross R."/>
            <person name="Yang R."/>
            <person name="Briner A.E."/>
            <person name="Felis G.E."/>
            <person name="de Vos W.M."/>
            <person name="Barrangou R."/>
            <person name="Klaenhammer T.R."/>
            <person name="Caufield P.W."/>
            <person name="Cui Y."/>
            <person name="Zhang H."/>
            <person name="O'Toole P.W."/>
        </authorList>
    </citation>
    <scope>NUCLEOTIDE SEQUENCE [LARGE SCALE GENOMIC DNA]</scope>
    <source>
        <strain evidence="8 9">DSM 16043</strain>
    </source>
</reference>
<dbReference type="InterPro" id="IPR013762">
    <property type="entry name" value="Integrase-like_cat_sf"/>
</dbReference>
<dbReference type="Pfam" id="PF00589">
    <property type="entry name" value="Phage_integrase"/>
    <property type="match status" value="1"/>
</dbReference>
<dbReference type="PANTHER" id="PTHR30349">
    <property type="entry name" value="PHAGE INTEGRASE-RELATED"/>
    <property type="match status" value="1"/>
</dbReference>
<evidence type="ECO:0000313" key="9">
    <source>
        <dbReference type="Proteomes" id="UP000051036"/>
    </source>
</evidence>
<keyword evidence="3 5" id="KW-0238">DNA-binding</keyword>
<dbReference type="InterPro" id="IPR004107">
    <property type="entry name" value="Integrase_SAM-like_N"/>
</dbReference>
<dbReference type="Proteomes" id="UP000051036">
    <property type="component" value="Unassembled WGS sequence"/>
</dbReference>
<dbReference type="OrthoDB" id="9803188at2"/>
<evidence type="ECO:0000259" key="6">
    <source>
        <dbReference type="PROSITE" id="PS51898"/>
    </source>
</evidence>
<dbReference type="CDD" id="cd01189">
    <property type="entry name" value="INT_ICEBs1_C_like"/>
    <property type="match status" value="1"/>
</dbReference>
<accession>A0A0R1U1F0</accession>
<comment type="similarity">
    <text evidence="1">Belongs to the 'phage' integrase family.</text>
</comment>
<dbReference type="PROSITE" id="PS51900">
    <property type="entry name" value="CB"/>
    <property type="match status" value="1"/>
</dbReference>
<proteinExistence type="inferred from homology"/>
<dbReference type="InterPro" id="IPR044068">
    <property type="entry name" value="CB"/>
</dbReference>
<evidence type="ECO:0000256" key="5">
    <source>
        <dbReference type="PROSITE-ProRule" id="PRU01248"/>
    </source>
</evidence>
<feature type="domain" description="Core-binding (CB)" evidence="7">
    <location>
        <begin position="71"/>
        <end position="152"/>
    </location>
</feature>
<evidence type="ECO:0000256" key="3">
    <source>
        <dbReference type="ARBA" id="ARBA00023125"/>
    </source>
</evidence>
<dbReference type="RefSeq" id="WP_057800222.1">
    <property type="nucleotide sequence ID" value="NZ_AZFM01000073.1"/>
</dbReference>
<dbReference type="SUPFAM" id="SSF56349">
    <property type="entry name" value="DNA breaking-rejoining enzymes"/>
    <property type="match status" value="1"/>
</dbReference>
<name>A0A0R1U1F0_9LACO</name>
<comment type="caution">
    <text evidence="8">The sequence shown here is derived from an EMBL/GenBank/DDBJ whole genome shotgun (WGS) entry which is preliminary data.</text>
</comment>
<evidence type="ECO:0000313" key="8">
    <source>
        <dbReference type="EMBL" id="KRL87233.1"/>
    </source>
</evidence>